<dbReference type="PROSITE" id="PS00028">
    <property type="entry name" value="ZINC_FINGER_C2H2_1"/>
    <property type="match status" value="4"/>
</dbReference>
<dbReference type="GO" id="GO:0001228">
    <property type="term" value="F:DNA-binding transcription activator activity, RNA polymerase II-specific"/>
    <property type="evidence" value="ECO:0007669"/>
    <property type="project" value="TreeGrafter"/>
</dbReference>
<name>A0AAV3Y9U4_9GAST</name>
<feature type="region of interest" description="Disordered" evidence="5">
    <location>
        <begin position="169"/>
        <end position="193"/>
    </location>
</feature>
<dbReference type="InterPro" id="IPR052795">
    <property type="entry name" value="RREB1"/>
</dbReference>
<dbReference type="PANTHER" id="PTHR46451">
    <property type="entry name" value="RAS-RESPONSIVE ELEMENT-BINDING PROTEIN 1"/>
    <property type="match status" value="1"/>
</dbReference>
<evidence type="ECO:0000259" key="6">
    <source>
        <dbReference type="PROSITE" id="PS50157"/>
    </source>
</evidence>
<feature type="compositionally biased region" description="Low complexity" evidence="5">
    <location>
        <begin position="72"/>
        <end position="81"/>
    </location>
</feature>
<dbReference type="InterPro" id="IPR036236">
    <property type="entry name" value="Znf_C2H2_sf"/>
</dbReference>
<dbReference type="SUPFAM" id="SSF57667">
    <property type="entry name" value="beta-beta-alpha zinc fingers"/>
    <property type="match status" value="2"/>
</dbReference>
<dbReference type="GO" id="GO:0000978">
    <property type="term" value="F:RNA polymerase II cis-regulatory region sequence-specific DNA binding"/>
    <property type="evidence" value="ECO:0007669"/>
    <property type="project" value="TreeGrafter"/>
</dbReference>
<feature type="region of interest" description="Disordered" evidence="5">
    <location>
        <begin position="18"/>
        <end position="131"/>
    </location>
</feature>
<feature type="region of interest" description="Disordered" evidence="5">
    <location>
        <begin position="550"/>
        <end position="570"/>
    </location>
</feature>
<comment type="caution">
    <text evidence="7">The sequence shown here is derived from an EMBL/GenBank/DDBJ whole genome shotgun (WGS) entry which is preliminary data.</text>
</comment>
<feature type="region of interest" description="Disordered" evidence="5">
    <location>
        <begin position="796"/>
        <end position="885"/>
    </location>
</feature>
<organism evidence="7 8">
    <name type="scientific">Plakobranchus ocellatus</name>
    <dbReference type="NCBI Taxonomy" id="259542"/>
    <lineage>
        <taxon>Eukaryota</taxon>
        <taxon>Metazoa</taxon>
        <taxon>Spiralia</taxon>
        <taxon>Lophotrochozoa</taxon>
        <taxon>Mollusca</taxon>
        <taxon>Gastropoda</taxon>
        <taxon>Heterobranchia</taxon>
        <taxon>Euthyneura</taxon>
        <taxon>Panpulmonata</taxon>
        <taxon>Sacoglossa</taxon>
        <taxon>Placobranchoidea</taxon>
        <taxon>Plakobranchidae</taxon>
        <taxon>Plakobranchus</taxon>
    </lineage>
</organism>
<evidence type="ECO:0000313" key="8">
    <source>
        <dbReference type="Proteomes" id="UP000735302"/>
    </source>
</evidence>
<feature type="domain" description="C2H2-type" evidence="6">
    <location>
        <begin position="927"/>
        <end position="955"/>
    </location>
</feature>
<dbReference type="Gene3D" id="3.30.160.60">
    <property type="entry name" value="Classic Zinc Finger"/>
    <property type="match status" value="4"/>
</dbReference>
<feature type="compositionally biased region" description="Polar residues" evidence="5">
    <location>
        <begin position="55"/>
        <end position="68"/>
    </location>
</feature>
<sequence>MSPLKFCGISSLSVRAMSHSGSLDMSKVKVSPQAGRGRTEQLAQASLSKKEHQLLQASDASLPSGSSRPHNHSSGNDSNNNRLISLSPSQTAPSTSRKQQQQQQQQPSSFSNQPHHHRLAEPVPSRSPQFPVMQKLPAAPQIISLGATPLLQGIPATVQGLTGMPLDSDESVNGDSRMTELQSGNRVRNPVSTENQNAETFPIFKRGTPMEVMTKSGEKATPGSGKSGVKGGQLEAPQDQTDTRAVPRPGKAASGKGSSSESDSSCDLASVKKILDATDAQRFQEFLLVAQHDVEQGYRSESIASGEDSNTSLENMYSKSLNSTEPLLSRPTPKDTSLSSQPGKQEAESSQPEVPAPETNMPEEEDEENSRETKSESLPSVTVNVALLDPIVFSKEVYKINKLNSSADQKPNKAEVSDPSNMSEQAIAELIEKVSRENICSPAKKKRNSYADSPHKFSCPYCSRCFPWLSSLNRHLLTHTGQKPFKCPRCPVTFSTKSNRERHLIRKHNVNMLDPASRVTMDRPYKCHVCAFSSFSAQCNLVRHYRDRHPGLTPPPLIQEDTPSSDGETEDLISYEDEEEYNSLAEQASLRGLSDRDIMLQNYSQDSDSNNSSSLTTTTTAATTITTTSNSSSNGKVAAHDTHKKRNAVFTLEPDCEPPARSRGEKLTNGLNGVSHGNNSGLAVFCGGKSGSSTRPGIDDTVLTDTMKNFLDKSVRQAVEDSHRRALEEGSKFVITPAIERHLRCLPGVEDSVSGLDTLTSGTEPAREDLAQCVHCDKEFPNSKVLVAHINESEKTLTRDNEEARAKAVAENPCASRREADEDQGNDDKGSNGRNEDDGPNCMETENIPKLDVSQPSTETSCDNDSDKSLDDRTGDDEDDEDAGMLPEVVGVDYLQRKFYCSVCPKRYWSVLDLRRHMHSHTGERPHECPTCGRRFSLKNSLARHTARHHAGRGDTTEFKPAGNAGIHHTGADAEEADDKSPAGSLASGVDSAPRPACSEDPTAGNGEASAGSDNKSRTSQDNRPLCAKASGIPNGSDGSKDVSESGSGSEVDMLHDLLGVESSTIDQIFEGRDSAASLLGV</sequence>
<feature type="compositionally biased region" description="Polar residues" evidence="5">
    <location>
        <begin position="854"/>
        <end position="863"/>
    </location>
</feature>
<proteinExistence type="predicted"/>
<keyword evidence="3" id="KW-0862">Zinc</keyword>
<evidence type="ECO:0000256" key="5">
    <source>
        <dbReference type="SAM" id="MobiDB-lite"/>
    </source>
</evidence>
<dbReference type="GO" id="GO:0005634">
    <property type="term" value="C:nucleus"/>
    <property type="evidence" value="ECO:0007669"/>
    <property type="project" value="TreeGrafter"/>
</dbReference>
<dbReference type="PANTHER" id="PTHR46451:SF1">
    <property type="entry name" value="RAS-RESPONSIVE ELEMENT-BINDING PROTEIN 1"/>
    <property type="match status" value="1"/>
</dbReference>
<feature type="compositionally biased region" description="Acidic residues" evidence="5">
    <location>
        <begin position="874"/>
        <end position="883"/>
    </location>
</feature>
<dbReference type="AlphaFoldDB" id="A0AAV3Y9U4"/>
<feature type="region of interest" description="Disordered" evidence="5">
    <location>
        <begin position="209"/>
        <end position="267"/>
    </location>
</feature>
<evidence type="ECO:0000256" key="4">
    <source>
        <dbReference type="PROSITE-ProRule" id="PRU00042"/>
    </source>
</evidence>
<keyword evidence="1" id="KW-0479">Metal-binding</keyword>
<feature type="compositionally biased region" description="Polar residues" evidence="5">
    <location>
        <begin position="173"/>
        <end position="193"/>
    </location>
</feature>
<feature type="domain" description="C2H2-type" evidence="6">
    <location>
        <begin position="457"/>
        <end position="484"/>
    </location>
</feature>
<dbReference type="PROSITE" id="PS50157">
    <property type="entry name" value="ZINC_FINGER_C2H2_2"/>
    <property type="match status" value="4"/>
</dbReference>
<protein>
    <submittedName>
        <fullName evidence="7">Ras responsive element binding</fullName>
    </submittedName>
</protein>
<gene>
    <name evidence="7" type="ORF">PoB_000573300</name>
</gene>
<feature type="compositionally biased region" description="Polar residues" evidence="5">
    <location>
        <begin position="334"/>
        <end position="352"/>
    </location>
</feature>
<dbReference type="GO" id="GO:0008270">
    <property type="term" value="F:zinc ion binding"/>
    <property type="evidence" value="ECO:0007669"/>
    <property type="project" value="UniProtKB-KW"/>
</dbReference>
<dbReference type="Proteomes" id="UP000735302">
    <property type="component" value="Unassembled WGS sequence"/>
</dbReference>
<dbReference type="InterPro" id="IPR013087">
    <property type="entry name" value="Znf_C2H2_type"/>
</dbReference>
<evidence type="ECO:0000256" key="1">
    <source>
        <dbReference type="ARBA" id="ARBA00022723"/>
    </source>
</evidence>
<dbReference type="SMART" id="SM00355">
    <property type="entry name" value="ZnF_C2H2"/>
    <property type="match status" value="6"/>
</dbReference>
<accession>A0AAV3Y9U4</accession>
<feature type="domain" description="C2H2-type" evidence="6">
    <location>
        <begin position="899"/>
        <end position="926"/>
    </location>
</feature>
<feature type="region of interest" description="Disordered" evidence="5">
    <location>
        <begin position="941"/>
        <end position="1055"/>
    </location>
</feature>
<keyword evidence="8" id="KW-1185">Reference proteome</keyword>
<feature type="region of interest" description="Disordered" evidence="5">
    <location>
        <begin position="319"/>
        <end position="378"/>
    </location>
</feature>
<evidence type="ECO:0000313" key="7">
    <source>
        <dbReference type="EMBL" id="GFN79227.1"/>
    </source>
</evidence>
<feature type="compositionally biased region" description="Basic and acidic residues" evidence="5">
    <location>
        <begin position="816"/>
        <end position="837"/>
    </location>
</feature>
<feature type="domain" description="C2H2-type" evidence="6">
    <location>
        <begin position="525"/>
        <end position="554"/>
    </location>
</feature>
<evidence type="ECO:0000256" key="2">
    <source>
        <dbReference type="ARBA" id="ARBA00022771"/>
    </source>
</evidence>
<feature type="compositionally biased region" description="Basic and acidic residues" evidence="5">
    <location>
        <begin position="796"/>
        <end position="808"/>
    </location>
</feature>
<dbReference type="EMBL" id="BLXT01000641">
    <property type="protein sequence ID" value="GFN79227.1"/>
    <property type="molecule type" value="Genomic_DNA"/>
</dbReference>
<reference evidence="7 8" key="1">
    <citation type="journal article" date="2021" name="Elife">
        <title>Chloroplast acquisition without the gene transfer in kleptoplastic sea slugs, Plakobranchus ocellatus.</title>
        <authorList>
            <person name="Maeda T."/>
            <person name="Takahashi S."/>
            <person name="Yoshida T."/>
            <person name="Shimamura S."/>
            <person name="Takaki Y."/>
            <person name="Nagai Y."/>
            <person name="Toyoda A."/>
            <person name="Suzuki Y."/>
            <person name="Arimoto A."/>
            <person name="Ishii H."/>
            <person name="Satoh N."/>
            <person name="Nishiyama T."/>
            <person name="Hasebe M."/>
            <person name="Maruyama T."/>
            <person name="Minagawa J."/>
            <person name="Obokata J."/>
            <person name="Shigenobu S."/>
        </authorList>
    </citation>
    <scope>NUCLEOTIDE SEQUENCE [LARGE SCALE GENOMIC DNA]</scope>
</reference>
<keyword evidence="2 4" id="KW-0863">Zinc-finger</keyword>
<evidence type="ECO:0000256" key="3">
    <source>
        <dbReference type="ARBA" id="ARBA00022833"/>
    </source>
</evidence>
<dbReference type="FunFam" id="3.30.160.60:FF:000446">
    <property type="entry name" value="Zinc finger protein"/>
    <property type="match status" value="1"/>
</dbReference>
<feature type="compositionally biased region" description="Low complexity" evidence="5">
    <location>
        <begin position="250"/>
        <end position="267"/>
    </location>
</feature>
<dbReference type="Pfam" id="PF00096">
    <property type="entry name" value="zf-C2H2"/>
    <property type="match status" value="3"/>
</dbReference>
<feature type="compositionally biased region" description="Polar residues" evidence="5">
    <location>
        <begin position="82"/>
        <end position="98"/>
    </location>
</feature>